<evidence type="ECO:0008006" key="3">
    <source>
        <dbReference type="Google" id="ProtNLM"/>
    </source>
</evidence>
<keyword evidence="2" id="KW-1185">Reference proteome</keyword>
<accession>A0ABP6M7R4</accession>
<dbReference type="Proteomes" id="UP001501637">
    <property type="component" value="Unassembled WGS sequence"/>
</dbReference>
<dbReference type="EMBL" id="BAAAUG010000019">
    <property type="protein sequence ID" value="GAA3087399.1"/>
    <property type="molecule type" value="Genomic_DNA"/>
</dbReference>
<comment type="caution">
    <text evidence="1">The sequence shown here is derived from an EMBL/GenBank/DDBJ whole genome shotgun (WGS) entry which is preliminary data.</text>
</comment>
<sequence>MSAVPRFTLHDSVHAPDTAIWYALPAGFTDLPLVTILATPGTPAAAQLHIALGPLLEAAPDAASRQALIAQLATAQQLLLALREIGTVHSSIGLHRDDTENGDGSPLLSLFTITWRDTAWAPRSFAAARAVATADHHTRVEYADLPCGPATLSETLRAPAPATGLPHPRGPLLQLHAHLPHPTGKRMAVLTLSTAAAARREEYRTLLRQITELVSFENPLEGEPGKARATC</sequence>
<dbReference type="RefSeq" id="WP_344519036.1">
    <property type="nucleotide sequence ID" value="NZ_BAAAUG010000019.1"/>
</dbReference>
<evidence type="ECO:0000313" key="1">
    <source>
        <dbReference type="EMBL" id="GAA3087399.1"/>
    </source>
</evidence>
<reference evidence="2" key="1">
    <citation type="journal article" date="2019" name="Int. J. Syst. Evol. Microbiol.">
        <title>The Global Catalogue of Microorganisms (GCM) 10K type strain sequencing project: providing services to taxonomists for standard genome sequencing and annotation.</title>
        <authorList>
            <consortium name="The Broad Institute Genomics Platform"/>
            <consortium name="The Broad Institute Genome Sequencing Center for Infectious Disease"/>
            <person name="Wu L."/>
            <person name="Ma J."/>
        </authorList>
    </citation>
    <scope>NUCLEOTIDE SEQUENCE [LARGE SCALE GENOMIC DNA]</scope>
    <source>
        <strain evidence="2">JCM 9092</strain>
    </source>
</reference>
<protein>
    <recommendedName>
        <fullName evidence="3">Condensation domain-containing protein</fullName>
    </recommendedName>
</protein>
<proteinExistence type="predicted"/>
<name>A0ABP6M7R4_9ACTN</name>
<gene>
    <name evidence="1" type="ORF">GCM10010449_08640</name>
</gene>
<evidence type="ECO:0000313" key="2">
    <source>
        <dbReference type="Proteomes" id="UP001501637"/>
    </source>
</evidence>
<organism evidence="1 2">
    <name type="scientific">Streptomyces rectiviolaceus</name>
    <dbReference type="NCBI Taxonomy" id="332591"/>
    <lineage>
        <taxon>Bacteria</taxon>
        <taxon>Bacillati</taxon>
        <taxon>Actinomycetota</taxon>
        <taxon>Actinomycetes</taxon>
        <taxon>Kitasatosporales</taxon>
        <taxon>Streptomycetaceae</taxon>
        <taxon>Streptomyces</taxon>
    </lineage>
</organism>